<feature type="transmembrane region" description="Helical" evidence="5">
    <location>
        <begin position="27"/>
        <end position="46"/>
    </location>
</feature>
<feature type="region of interest" description="Disordered" evidence="4">
    <location>
        <begin position="714"/>
        <end position="734"/>
    </location>
</feature>
<dbReference type="EMBL" id="CP104067">
    <property type="protein sequence ID" value="WAH40442.1"/>
    <property type="molecule type" value="Genomic_DNA"/>
</dbReference>
<evidence type="ECO:0000313" key="7">
    <source>
        <dbReference type="EMBL" id="WAH40442.1"/>
    </source>
</evidence>
<keyword evidence="5" id="KW-0812">Transmembrane</keyword>
<dbReference type="SMART" id="SM00740">
    <property type="entry name" value="PASTA"/>
    <property type="match status" value="2"/>
</dbReference>
<keyword evidence="8" id="KW-1185">Reference proteome</keyword>
<evidence type="ECO:0000256" key="2">
    <source>
        <dbReference type="ARBA" id="ARBA00007171"/>
    </source>
</evidence>
<gene>
    <name evidence="7" type="ORF">NZD89_19190</name>
</gene>
<dbReference type="PANTHER" id="PTHR30627:SF1">
    <property type="entry name" value="PEPTIDOGLYCAN D,D-TRANSPEPTIDASE FTSI"/>
    <property type="match status" value="1"/>
</dbReference>
<name>A0ABY6ZC74_9BACL</name>
<dbReference type="PANTHER" id="PTHR30627">
    <property type="entry name" value="PEPTIDOGLYCAN D,D-TRANSPEPTIDASE"/>
    <property type="match status" value="1"/>
</dbReference>
<evidence type="ECO:0000259" key="6">
    <source>
        <dbReference type="PROSITE" id="PS51178"/>
    </source>
</evidence>
<dbReference type="Gene3D" id="3.30.450.330">
    <property type="match status" value="1"/>
</dbReference>
<organism evidence="7 8">
    <name type="scientific">Alicyclobacillus fastidiosus</name>
    <dbReference type="NCBI Taxonomy" id="392011"/>
    <lineage>
        <taxon>Bacteria</taxon>
        <taxon>Bacillati</taxon>
        <taxon>Bacillota</taxon>
        <taxon>Bacilli</taxon>
        <taxon>Bacillales</taxon>
        <taxon>Alicyclobacillaceae</taxon>
        <taxon>Alicyclobacillus</taxon>
    </lineage>
</organism>
<reference evidence="7" key="1">
    <citation type="submission" date="2022-08" db="EMBL/GenBank/DDBJ databases">
        <title>Alicyclobacillus fastidiosus DSM 17978, complete genome.</title>
        <authorList>
            <person name="Wang Q."/>
            <person name="Cai R."/>
            <person name="Wang Z."/>
        </authorList>
    </citation>
    <scope>NUCLEOTIDE SEQUENCE</scope>
    <source>
        <strain evidence="7">DSM 17978</strain>
    </source>
</reference>
<dbReference type="InterPro" id="IPR050515">
    <property type="entry name" value="Beta-lactam/transpept"/>
</dbReference>
<dbReference type="RefSeq" id="WP_268004340.1">
    <property type="nucleotide sequence ID" value="NZ_BSUT01000001.1"/>
</dbReference>
<dbReference type="InterPro" id="IPR005311">
    <property type="entry name" value="PBP_dimer"/>
</dbReference>
<dbReference type="InterPro" id="IPR005543">
    <property type="entry name" value="PASTA_dom"/>
</dbReference>
<evidence type="ECO:0000256" key="3">
    <source>
        <dbReference type="ARBA" id="ARBA00023136"/>
    </source>
</evidence>
<evidence type="ECO:0000256" key="5">
    <source>
        <dbReference type="SAM" id="Phobius"/>
    </source>
</evidence>
<dbReference type="Gene3D" id="3.90.1310.10">
    <property type="entry name" value="Penicillin-binding protein 2a (Domain 2)"/>
    <property type="match status" value="1"/>
</dbReference>
<dbReference type="InterPro" id="IPR012338">
    <property type="entry name" value="Beta-lactam/transpept-like"/>
</dbReference>
<dbReference type="Gene3D" id="3.30.10.20">
    <property type="match status" value="2"/>
</dbReference>
<dbReference type="Proteomes" id="UP001164761">
    <property type="component" value="Chromosome"/>
</dbReference>
<dbReference type="InterPro" id="IPR036138">
    <property type="entry name" value="PBP_dimer_sf"/>
</dbReference>
<evidence type="ECO:0000256" key="1">
    <source>
        <dbReference type="ARBA" id="ARBA00004370"/>
    </source>
</evidence>
<proteinExistence type="inferred from homology"/>
<evidence type="ECO:0000256" key="4">
    <source>
        <dbReference type="SAM" id="MobiDB-lite"/>
    </source>
</evidence>
<comment type="subcellular location">
    <subcellularLocation>
        <location evidence="1">Membrane</location>
    </subcellularLocation>
</comment>
<dbReference type="SUPFAM" id="SSF56601">
    <property type="entry name" value="beta-lactamase/transpeptidase-like"/>
    <property type="match status" value="1"/>
</dbReference>
<feature type="compositionally biased region" description="Basic residues" evidence="4">
    <location>
        <begin position="11"/>
        <end position="24"/>
    </location>
</feature>
<feature type="domain" description="PASTA" evidence="6">
    <location>
        <begin position="675"/>
        <end position="734"/>
    </location>
</feature>
<feature type="region of interest" description="Disordered" evidence="4">
    <location>
        <begin position="1"/>
        <end position="24"/>
    </location>
</feature>
<dbReference type="Gene3D" id="3.40.710.10">
    <property type="entry name" value="DD-peptidase/beta-lactamase superfamily"/>
    <property type="match status" value="1"/>
</dbReference>
<dbReference type="InterPro" id="IPR001460">
    <property type="entry name" value="PCN-bd_Tpept"/>
</dbReference>
<dbReference type="Pfam" id="PF00905">
    <property type="entry name" value="Transpeptidase"/>
    <property type="match status" value="1"/>
</dbReference>
<accession>A0ABY6ZC74</accession>
<sequence length="734" mass="78267">MPTYNSGWKSDKKHPQKRKSNRNKKRMWALQGGLVLALSVVLWRVYDVQKVYGKQLQQNEAKSVDVSRTLLAARGSILDAQGNALAYDVSAFYVDIETTDLKQHLSEAAAILAPIVGSNVADMTKLLSSSAGWVELPHPVMAPAKAQLQTAFDDHKWAPSDTSINWSGEVTFTPTEQRYYPFGDFAANTLGYVSNGIGYGGVEQEYNSLLAGTNGSVSFQQDSEGFPLPGSVHVTKQAQPGDSVQLTIDENIQGFVENVMNNLVQKYQPENAAIIVTNPQTGAILAMASRPTFNPNSYWLTPSALSQNWAVTSTFEPGSTFKPFVLAAALATGAVSLNQTYQSGQTTVDGTVIHDWNDVGWGTLTYQQALEESSNVGFAKIAMALGWNNMNKYMNLFGFTQQTGVDLPHEGKPILFPSSQQGPVELATSGFGQGISITPLQQMAAMGVIANGGKLMKPYVTSKVIAPDGKTVKQVEPTVVRQNFIPQSVLDEVKQTMVLDVSDPKYGIDAAAKIPGYEVAGKTGTAQVVDPATGQYYSDRFITSFMGFAPASDPKVEVYVTVDYPKTAEASTWGSTIAAPYAKEIMKDSLQYYHIAPTGDVQSASQATSGAGKVTYVQTPSIVGMSEQAATQKLSALGLNGMFAGDSGNVSKQWPPAGVEVAKGSKMYGLLSTNGGDKVPVPNITGLSLRDATNLLAALSLNIQPTGSGFVSSQSIPAGTQVPTGSSVPVTLKP</sequence>
<dbReference type="Pfam" id="PF03717">
    <property type="entry name" value="PBP_dimer"/>
    <property type="match status" value="1"/>
</dbReference>
<feature type="domain" description="PASTA" evidence="6">
    <location>
        <begin position="613"/>
        <end position="673"/>
    </location>
</feature>
<keyword evidence="5" id="KW-1133">Transmembrane helix</keyword>
<dbReference type="SUPFAM" id="SSF54184">
    <property type="entry name" value="Penicillin-binding protein 2x (pbp-2x), c-terminal domain"/>
    <property type="match status" value="2"/>
</dbReference>
<comment type="similarity">
    <text evidence="2">Belongs to the transpeptidase family.</text>
</comment>
<protein>
    <submittedName>
        <fullName evidence="7">Penicillin-binding transpeptidase domain-containing protein</fullName>
    </submittedName>
</protein>
<dbReference type="Pfam" id="PF03793">
    <property type="entry name" value="PASTA"/>
    <property type="match status" value="2"/>
</dbReference>
<dbReference type="CDD" id="cd06575">
    <property type="entry name" value="PASTA_Pbp2x-like_2"/>
    <property type="match status" value="1"/>
</dbReference>
<keyword evidence="3 5" id="KW-0472">Membrane</keyword>
<evidence type="ECO:0000313" key="8">
    <source>
        <dbReference type="Proteomes" id="UP001164761"/>
    </source>
</evidence>
<dbReference type="CDD" id="cd06577">
    <property type="entry name" value="PASTA_pknB"/>
    <property type="match status" value="1"/>
</dbReference>
<dbReference type="SUPFAM" id="SSF56519">
    <property type="entry name" value="Penicillin binding protein dimerisation domain"/>
    <property type="match status" value="1"/>
</dbReference>
<dbReference type="PROSITE" id="PS51178">
    <property type="entry name" value="PASTA"/>
    <property type="match status" value="2"/>
</dbReference>